<dbReference type="Proteomes" id="UP000706163">
    <property type="component" value="Unassembled WGS sequence"/>
</dbReference>
<dbReference type="InterPro" id="IPR027478">
    <property type="entry name" value="LdcA_N"/>
</dbReference>
<evidence type="ECO:0000256" key="2">
    <source>
        <dbReference type="ARBA" id="ARBA00022801"/>
    </source>
</evidence>
<dbReference type="AlphaFoldDB" id="A0A921KUN9"/>
<feature type="active site" description="Nucleophile" evidence="3">
    <location>
        <position position="117"/>
    </location>
</feature>
<dbReference type="Gene3D" id="3.40.50.10740">
    <property type="entry name" value="Class I glutamine amidotransferase-like"/>
    <property type="match status" value="1"/>
</dbReference>
<evidence type="ECO:0000313" key="6">
    <source>
        <dbReference type="EMBL" id="GEP82136.1"/>
    </source>
</evidence>
<protein>
    <submittedName>
        <fullName evidence="7">LD-carboxypeptidase</fullName>
    </submittedName>
</protein>
<evidence type="ECO:0000256" key="3">
    <source>
        <dbReference type="PIRSR" id="PIRSR028757-1"/>
    </source>
</evidence>
<name>A0A921KUN9_9STAP</name>
<evidence type="ECO:0000313" key="9">
    <source>
        <dbReference type="Proteomes" id="UP000706163"/>
    </source>
</evidence>
<dbReference type="InterPro" id="IPR040921">
    <property type="entry name" value="Peptidase_S66C"/>
</dbReference>
<reference evidence="7" key="2">
    <citation type="journal article" date="2021" name="PeerJ">
        <title>Extensive microbial diversity within the chicken gut microbiome revealed by metagenomics and culture.</title>
        <authorList>
            <person name="Gilroy R."/>
            <person name="Ravi A."/>
            <person name="Getino M."/>
            <person name="Pursley I."/>
            <person name="Horton D.L."/>
            <person name="Alikhan N.F."/>
            <person name="Baker D."/>
            <person name="Gharbi K."/>
            <person name="Hall N."/>
            <person name="Watson M."/>
            <person name="Adriaenssens E.M."/>
            <person name="Foster-Nyarko E."/>
            <person name="Jarju S."/>
            <person name="Secka A."/>
            <person name="Antonio M."/>
            <person name="Oren A."/>
            <person name="Chaudhuri R.R."/>
            <person name="La Ragione R."/>
            <person name="Hildebrand F."/>
            <person name="Pallen M.J."/>
        </authorList>
    </citation>
    <scope>NUCLEOTIDE SEQUENCE</scope>
    <source>
        <strain evidence="7">CHK149-3286</strain>
    </source>
</reference>
<gene>
    <name evidence="7" type="ORF">K8V85_01140</name>
    <name evidence="6" type="ORF">SKL01_13140</name>
</gene>
<evidence type="ECO:0000313" key="7">
    <source>
        <dbReference type="EMBL" id="HJF66892.1"/>
    </source>
</evidence>
<dbReference type="Pfam" id="PF02016">
    <property type="entry name" value="Peptidase_S66"/>
    <property type="match status" value="1"/>
</dbReference>
<dbReference type="GeneID" id="69905971"/>
<dbReference type="InterPro" id="IPR040449">
    <property type="entry name" value="Peptidase_S66_N"/>
</dbReference>
<dbReference type="GO" id="GO:0016787">
    <property type="term" value="F:hydrolase activity"/>
    <property type="evidence" value="ECO:0007669"/>
    <property type="project" value="UniProtKB-KW"/>
</dbReference>
<evidence type="ECO:0000259" key="4">
    <source>
        <dbReference type="Pfam" id="PF02016"/>
    </source>
</evidence>
<dbReference type="EMBL" id="DYVT01000013">
    <property type="protein sequence ID" value="HJF66892.1"/>
    <property type="molecule type" value="Genomic_DNA"/>
</dbReference>
<dbReference type="InterPro" id="IPR003507">
    <property type="entry name" value="S66_fam"/>
</dbReference>
<feature type="active site" description="Charge relay system" evidence="3">
    <location>
        <position position="314"/>
    </location>
</feature>
<dbReference type="Proteomes" id="UP000321040">
    <property type="component" value="Unassembled WGS sequence"/>
</dbReference>
<comment type="similarity">
    <text evidence="1">Belongs to the peptidase S66 family.</text>
</comment>
<sequence length="344" mass="38784">MSRVNVPKKLNYGDTIAFVALSSGLAGEKGINWRVDLAKERLENMGFIVKIMPHTLCDKEFIYNHPELRAQDLMDAFLDQNIKAIITTTGGNDSIRMLPHLNFESIASNPKIFTGFSDSTITHLICQKCNLVSYYGIDVLHDLAENVHIPQFTLDYFTKVFMNNKLISNIQAPSTIKKQGLRWDYNKKDIEREDIINSPLEFLNSNNIGTGRLIGGCLEVLNIAKGTVIFPSLEHFEGTIFFIETSGVKSPPWLFEDSLRNLGAIGILNKINGLIVGKPFDSIYYEEYKEVLLKILAEFHCTELPVIFNFPIGHNEPKTILPIGITAQINPIRHTFSLLEPTVK</sequence>
<dbReference type="PANTHER" id="PTHR30237">
    <property type="entry name" value="MURAMOYLTETRAPEPTIDE CARBOXYPEPTIDASE"/>
    <property type="match status" value="1"/>
</dbReference>
<evidence type="ECO:0000259" key="5">
    <source>
        <dbReference type="Pfam" id="PF17676"/>
    </source>
</evidence>
<dbReference type="RefSeq" id="WP_103295586.1">
    <property type="nucleotide sequence ID" value="NZ_BKAQ01000010.1"/>
</dbReference>
<keyword evidence="8" id="KW-1185">Reference proteome</keyword>
<evidence type="ECO:0000313" key="8">
    <source>
        <dbReference type="Proteomes" id="UP000321040"/>
    </source>
</evidence>
<keyword evidence="2" id="KW-0378">Hydrolase</keyword>
<dbReference type="Pfam" id="PF17676">
    <property type="entry name" value="Peptidase_S66C"/>
    <property type="match status" value="1"/>
</dbReference>
<evidence type="ECO:0000256" key="1">
    <source>
        <dbReference type="ARBA" id="ARBA00010233"/>
    </source>
</evidence>
<reference evidence="7" key="3">
    <citation type="submission" date="2021-09" db="EMBL/GenBank/DDBJ databases">
        <authorList>
            <person name="Gilroy R."/>
        </authorList>
    </citation>
    <scope>NUCLEOTIDE SEQUENCE</scope>
    <source>
        <strain evidence="7">CHK149-3286</strain>
    </source>
</reference>
<dbReference type="PIRSF" id="PIRSF028757">
    <property type="entry name" value="LD-carboxypeptidase"/>
    <property type="match status" value="1"/>
</dbReference>
<dbReference type="OrthoDB" id="9807329at2"/>
<proteinExistence type="inferred from homology"/>
<feature type="domain" description="LD-carboxypeptidase N-terminal" evidence="4">
    <location>
        <begin position="16"/>
        <end position="136"/>
    </location>
</feature>
<dbReference type="PANTHER" id="PTHR30237:SF4">
    <property type="entry name" value="LD-CARBOXYPEPTIDASE C-TERMINAL DOMAIN-CONTAINING PROTEIN"/>
    <property type="match status" value="1"/>
</dbReference>
<dbReference type="Gene3D" id="3.50.30.60">
    <property type="entry name" value="LD-carboxypeptidase A C-terminal domain-like"/>
    <property type="match status" value="1"/>
</dbReference>
<dbReference type="InterPro" id="IPR027461">
    <property type="entry name" value="Carboxypeptidase_A_C_sf"/>
</dbReference>
<accession>A0A921KUN9</accession>
<dbReference type="EMBL" id="BKAQ01000010">
    <property type="protein sequence ID" value="GEP82136.1"/>
    <property type="molecule type" value="Genomic_DNA"/>
</dbReference>
<dbReference type="CDD" id="cd07062">
    <property type="entry name" value="Peptidase_S66_mccF_like"/>
    <property type="match status" value="1"/>
</dbReference>
<feature type="active site" description="Charge relay system" evidence="3">
    <location>
        <position position="244"/>
    </location>
</feature>
<dbReference type="SUPFAM" id="SSF52317">
    <property type="entry name" value="Class I glutamine amidotransferase-like"/>
    <property type="match status" value="1"/>
</dbReference>
<dbReference type="KEGG" id="skl:C7J89_11510"/>
<dbReference type="SUPFAM" id="SSF141986">
    <property type="entry name" value="LD-carboxypeptidase A C-terminal domain-like"/>
    <property type="match status" value="1"/>
</dbReference>
<feature type="domain" description="LD-carboxypeptidase C-terminal" evidence="5">
    <location>
        <begin position="210"/>
        <end position="329"/>
    </location>
</feature>
<comment type="caution">
    <text evidence="7">The sequence shown here is derived from an EMBL/GenBank/DDBJ whole genome shotgun (WGS) entry which is preliminary data.</text>
</comment>
<reference evidence="6 8" key="1">
    <citation type="submission" date="2019-07" db="EMBL/GenBank/DDBJ databases">
        <title>Whole genome shotgun sequence of Staphylococcus kloosii NBRC 109624.</title>
        <authorList>
            <person name="Hosoyama A."/>
            <person name="Uohara A."/>
            <person name="Ohji S."/>
            <person name="Ichikawa N."/>
        </authorList>
    </citation>
    <scope>NUCLEOTIDE SEQUENCE [LARGE SCALE GENOMIC DNA]</scope>
    <source>
        <strain evidence="6 8">NBRC 109624</strain>
    </source>
</reference>
<organism evidence="7 9">
    <name type="scientific">Staphylococcus kloosii</name>
    <dbReference type="NCBI Taxonomy" id="29384"/>
    <lineage>
        <taxon>Bacteria</taxon>
        <taxon>Bacillati</taxon>
        <taxon>Bacillota</taxon>
        <taxon>Bacilli</taxon>
        <taxon>Bacillales</taxon>
        <taxon>Staphylococcaceae</taxon>
        <taxon>Staphylococcus</taxon>
    </lineage>
</organism>
<dbReference type="InterPro" id="IPR029062">
    <property type="entry name" value="Class_I_gatase-like"/>
</dbReference>